<keyword evidence="3" id="KW-1185">Reference proteome</keyword>
<gene>
    <name evidence="2" type="ORF">PHPALM_12879</name>
</gene>
<reference evidence="2 3" key="1">
    <citation type="journal article" date="2017" name="Genome Biol. Evol.">
        <title>Phytophthora megakarya and P. palmivora, closely related causal agents of cacao black pod rot, underwent increases in genome sizes and gene numbers by different mechanisms.</title>
        <authorList>
            <person name="Ali S.S."/>
            <person name="Shao J."/>
            <person name="Lary D.J."/>
            <person name="Kronmiller B."/>
            <person name="Shen D."/>
            <person name="Strem M.D."/>
            <person name="Amoako-Attah I."/>
            <person name="Akrofi A.Y."/>
            <person name="Begoude B.A."/>
            <person name="Ten Hoopen G.M."/>
            <person name="Coulibaly K."/>
            <person name="Kebe B.I."/>
            <person name="Melnick R.L."/>
            <person name="Guiltinan M.J."/>
            <person name="Tyler B.M."/>
            <person name="Meinhardt L.W."/>
            <person name="Bailey B.A."/>
        </authorList>
    </citation>
    <scope>NUCLEOTIDE SEQUENCE [LARGE SCALE GENOMIC DNA]</scope>
    <source>
        <strain evidence="3">sbr112.9</strain>
    </source>
</reference>
<dbReference type="AlphaFoldDB" id="A0A2P4XYN1"/>
<comment type="caution">
    <text evidence="2">The sequence shown here is derived from an EMBL/GenBank/DDBJ whole genome shotgun (WGS) entry which is preliminary data.</text>
</comment>
<dbReference type="Proteomes" id="UP000237271">
    <property type="component" value="Unassembled WGS sequence"/>
</dbReference>
<name>A0A2P4XYN1_9STRA</name>
<dbReference type="OrthoDB" id="146070at2759"/>
<protein>
    <submittedName>
        <fullName evidence="2">Uncharacterized protein</fullName>
    </submittedName>
</protein>
<accession>A0A2P4XYN1</accession>
<sequence>MVPAERPDGGRSGNGEGCILKTSTEVFKLFRYTYGRVPVDIGIAQANCPNWTVRAVNANRHCARNTRFHSFIVEAFDLDTLREFAEAFTCRGQPVTVPLWVFVEVLNKGIPALTKCLPLGHFAIARVDNDSKFMAMALASSTILLQTYSGIGCGGKELPTRSAMTLADGIQVSRTGGSVRGAAGASDVEGAASISLRGRFGDEASGSSSCGRRDPAEG</sequence>
<dbReference type="EMBL" id="NCKW01006865">
    <property type="protein sequence ID" value="POM70652.1"/>
    <property type="molecule type" value="Genomic_DNA"/>
</dbReference>
<organism evidence="2 3">
    <name type="scientific">Phytophthora palmivora</name>
    <dbReference type="NCBI Taxonomy" id="4796"/>
    <lineage>
        <taxon>Eukaryota</taxon>
        <taxon>Sar</taxon>
        <taxon>Stramenopiles</taxon>
        <taxon>Oomycota</taxon>
        <taxon>Peronosporomycetes</taxon>
        <taxon>Peronosporales</taxon>
        <taxon>Peronosporaceae</taxon>
        <taxon>Phytophthora</taxon>
    </lineage>
</organism>
<feature type="region of interest" description="Disordered" evidence="1">
    <location>
        <begin position="199"/>
        <end position="218"/>
    </location>
</feature>
<evidence type="ECO:0000313" key="3">
    <source>
        <dbReference type="Proteomes" id="UP000237271"/>
    </source>
</evidence>
<evidence type="ECO:0000313" key="2">
    <source>
        <dbReference type="EMBL" id="POM70652.1"/>
    </source>
</evidence>
<proteinExistence type="predicted"/>
<evidence type="ECO:0000256" key="1">
    <source>
        <dbReference type="SAM" id="MobiDB-lite"/>
    </source>
</evidence>